<feature type="compositionally biased region" description="Basic and acidic residues" evidence="8">
    <location>
        <begin position="124"/>
        <end position="133"/>
    </location>
</feature>
<dbReference type="GO" id="GO:0005634">
    <property type="term" value="C:nucleus"/>
    <property type="evidence" value="ECO:0007669"/>
    <property type="project" value="UniProtKB-SubCell"/>
</dbReference>
<dbReference type="CDD" id="cd12313">
    <property type="entry name" value="RRM1_RRM2_RBM5_like"/>
    <property type="match status" value="1"/>
</dbReference>
<keyword evidence="5" id="KW-0539">Nucleus</keyword>
<dbReference type="GO" id="GO:0003723">
    <property type="term" value="F:RNA binding"/>
    <property type="evidence" value="ECO:0007669"/>
    <property type="project" value="UniProtKB-UniRule"/>
</dbReference>
<reference evidence="12 13" key="1">
    <citation type="journal article" date="2023" name="BMC Biol.">
        <title>The compact genome of the sponge Oopsacas minuta (Hexactinellida) is lacking key metazoan core genes.</title>
        <authorList>
            <person name="Santini S."/>
            <person name="Schenkelaars Q."/>
            <person name="Jourda C."/>
            <person name="Duchesne M."/>
            <person name="Belahbib H."/>
            <person name="Rocher C."/>
            <person name="Selva M."/>
            <person name="Riesgo A."/>
            <person name="Vervoort M."/>
            <person name="Leys S.P."/>
            <person name="Kodjabachian L."/>
            <person name="Le Bivic A."/>
            <person name="Borchiellini C."/>
            <person name="Claverie J.M."/>
            <person name="Renard E."/>
        </authorList>
    </citation>
    <scope>NUCLEOTIDE SEQUENCE [LARGE SCALE GENOMIC DNA]</scope>
    <source>
        <strain evidence="12">SPO-2</strain>
    </source>
</reference>
<dbReference type="Proteomes" id="UP001165289">
    <property type="component" value="Unassembled WGS sequence"/>
</dbReference>
<evidence type="ECO:0000259" key="10">
    <source>
        <dbReference type="PROSITE" id="PS50157"/>
    </source>
</evidence>
<dbReference type="PROSITE" id="PS01358">
    <property type="entry name" value="ZF_RANBP2_1"/>
    <property type="match status" value="1"/>
</dbReference>
<comment type="subcellular location">
    <subcellularLocation>
        <location evidence="1">Nucleus</location>
    </subcellularLocation>
</comment>
<dbReference type="InterPro" id="IPR041591">
    <property type="entry name" value="OCRE"/>
</dbReference>
<dbReference type="PANTHER" id="PTHR13948">
    <property type="entry name" value="RNA-BINDING PROTEIN"/>
    <property type="match status" value="1"/>
</dbReference>
<feature type="region of interest" description="Disordered" evidence="8">
    <location>
        <begin position="22"/>
        <end position="43"/>
    </location>
</feature>
<feature type="compositionally biased region" description="Basic residues" evidence="8">
    <location>
        <begin position="181"/>
        <end position="193"/>
    </location>
</feature>
<evidence type="ECO:0000313" key="13">
    <source>
        <dbReference type="Proteomes" id="UP001165289"/>
    </source>
</evidence>
<evidence type="ECO:0000256" key="2">
    <source>
        <dbReference type="ARBA" id="ARBA00022723"/>
    </source>
</evidence>
<dbReference type="Pfam" id="PF00076">
    <property type="entry name" value="RRM_1"/>
    <property type="match status" value="2"/>
</dbReference>
<evidence type="ECO:0000259" key="9">
    <source>
        <dbReference type="PROSITE" id="PS50102"/>
    </source>
</evidence>
<gene>
    <name evidence="12" type="ORF">LOD99_2545</name>
</gene>
<proteinExistence type="predicted"/>
<dbReference type="SUPFAM" id="SSF90209">
    <property type="entry name" value="Ran binding protein zinc finger-like"/>
    <property type="match status" value="1"/>
</dbReference>
<dbReference type="InterPro" id="IPR013087">
    <property type="entry name" value="Znf_C2H2_type"/>
</dbReference>
<dbReference type="Gene3D" id="3.30.70.330">
    <property type="match status" value="2"/>
</dbReference>
<feature type="compositionally biased region" description="Low complexity" evidence="8">
    <location>
        <begin position="469"/>
        <end position="486"/>
    </location>
</feature>
<feature type="domain" description="RRM" evidence="9">
    <location>
        <begin position="211"/>
        <end position="289"/>
    </location>
</feature>
<keyword evidence="13" id="KW-1185">Reference proteome</keyword>
<dbReference type="InterPro" id="IPR000504">
    <property type="entry name" value="RRM_dom"/>
</dbReference>
<dbReference type="SMART" id="SM00547">
    <property type="entry name" value="ZnF_RBZ"/>
    <property type="match status" value="1"/>
</dbReference>
<evidence type="ECO:0000256" key="6">
    <source>
        <dbReference type="PROSITE-ProRule" id="PRU00176"/>
    </source>
</evidence>
<dbReference type="AlphaFoldDB" id="A0AAV7K263"/>
<accession>A0AAV7K263</accession>
<dbReference type="SUPFAM" id="SSF54928">
    <property type="entry name" value="RNA-binding domain, RBD"/>
    <property type="match status" value="2"/>
</dbReference>
<evidence type="ECO:0000259" key="11">
    <source>
        <dbReference type="PROSITE" id="PS50199"/>
    </source>
</evidence>
<dbReference type="Pfam" id="PF00641">
    <property type="entry name" value="Zn_ribbon_RanBP"/>
    <property type="match status" value="1"/>
</dbReference>
<dbReference type="PROSITE" id="PS50157">
    <property type="entry name" value="ZINC_FINGER_C2H2_2"/>
    <property type="match status" value="1"/>
</dbReference>
<feature type="region of interest" description="Disordered" evidence="8">
    <location>
        <begin position="444"/>
        <end position="488"/>
    </location>
</feature>
<dbReference type="SMART" id="SM00360">
    <property type="entry name" value="RRM"/>
    <property type="match status" value="2"/>
</dbReference>
<keyword evidence="3 7" id="KW-0863">Zinc-finger</keyword>
<feature type="compositionally biased region" description="Polar residues" evidence="8">
    <location>
        <begin position="108"/>
        <end position="122"/>
    </location>
</feature>
<feature type="region of interest" description="Disordered" evidence="8">
    <location>
        <begin position="60"/>
        <end position="218"/>
    </location>
</feature>
<dbReference type="InterPro" id="IPR012677">
    <property type="entry name" value="Nucleotide-bd_a/b_plait_sf"/>
</dbReference>
<organism evidence="12 13">
    <name type="scientific">Oopsacas minuta</name>
    <dbReference type="NCBI Taxonomy" id="111878"/>
    <lineage>
        <taxon>Eukaryota</taxon>
        <taxon>Metazoa</taxon>
        <taxon>Porifera</taxon>
        <taxon>Hexactinellida</taxon>
        <taxon>Hexasterophora</taxon>
        <taxon>Lyssacinosida</taxon>
        <taxon>Leucopsacidae</taxon>
        <taxon>Oopsacas</taxon>
    </lineage>
</organism>
<feature type="domain" description="RanBP2-type" evidence="11">
    <location>
        <begin position="292"/>
        <end position="321"/>
    </location>
</feature>
<feature type="compositionally biased region" description="Basic and acidic residues" evidence="8">
    <location>
        <begin position="80"/>
        <end position="94"/>
    </location>
</feature>
<feature type="compositionally biased region" description="Basic and acidic residues" evidence="8">
    <location>
        <begin position="165"/>
        <end position="180"/>
    </location>
</feature>
<feature type="compositionally biased region" description="Basic and acidic residues" evidence="8">
    <location>
        <begin position="60"/>
        <end position="70"/>
    </location>
</feature>
<dbReference type="PROSITE" id="PS50102">
    <property type="entry name" value="RRM"/>
    <property type="match status" value="2"/>
</dbReference>
<dbReference type="GO" id="GO:0008270">
    <property type="term" value="F:zinc ion binding"/>
    <property type="evidence" value="ECO:0007669"/>
    <property type="project" value="UniProtKB-KW"/>
</dbReference>
<feature type="domain" description="RRM" evidence="9">
    <location>
        <begin position="339"/>
        <end position="423"/>
    </location>
</feature>
<dbReference type="InterPro" id="IPR035979">
    <property type="entry name" value="RBD_domain_sf"/>
</dbReference>
<name>A0AAV7K263_9METZ</name>
<protein>
    <submittedName>
        <fullName evidence="12">RNA-binding protein 5</fullName>
    </submittedName>
</protein>
<evidence type="ECO:0000256" key="8">
    <source>
        <dbReference type="SAM" id="MobiDB-lite"/>
    </source>
</evidence>
<dbReference type="GO" id="GO:0000398">
    <property type="term" value="P:mRNA splicing, via spliceosome"/>
    <property type="evidence" value="ECO:0007669"/>
    <property type="project" value="TreeGrafter"/>
</dbReference>
<feature type="compositionally biased region" description="Basic residues" evidence="8">
    <location>
        <begin position="146"/>
        <end position="162"/>
    </location>
</feature>
<comment type="caution">
    <text evidence="12">The sequence shown here is derived from an EMBL/GenBank/DDBJ whole genome shotgun (WGS) entry which is preliminary data.</text>
</comment>
<evidence type="ECO:0000256" key="3">
    <source>
        <dbReference type="ARBA" id="ARBA00022771"/>
    </source>
</evidence>
<dbReference type="Gene3D" id="4.10.1060.10">
    <property type="entry name" value="Zinc finger, RanBP2-type"/>
    <property type="match status" value="1"/>
</dbReference>
<evidence type="ECO:0000313" key="12">
    <source>
        <dbReference type="EMBL" id="KAI6655257.1"/>
    </source>
</evidence>
<dbReference type="InterPro" id="IPR001876">
    <property type="entry name" value="Znf_RanBP2"/>
</dbReference>
<dbReference type="PROSITE" id="PS50199">
    <property type="entry name" value="ZF_RANBP2_2"/>
    <property type="match status" value="1"/>
</dbReference>
<evidence type="ECO:0000256" key="5">
    <source>
        <dbReference type="ARBA" id="ARBA00023242"/>
    </source>
</evidence>
<feature type="compositionally biased region" description="Low complexity" evidence="8">
    <location>
        <begin position="544"/>
        <end position="557"/>
    </location>
</feature>
<evidence type="ECO:0000256" key="7">
    <source>
        <dbReference type="PROSITE-ProRule" id="PRU00322"/>
    </source>
</evidence>
<evidence type="ECO:0000256" key="4">
    <source>
        <dbReference type="ARBA" id="ARBA00022833"/>
    </source>
</evidence>
<sequence length="721" mass="82720">MTRESDYWRYQDHPYEREYERELREFANDSDSKREGGRSRADERRIEALELKYRREHLRERDTSRREKLRYTTRSSRSRSGRETPEREVRRVRIVESLSPEPGLIVSPESSPHWNEKSYWSRSHSREREDAFWRRSRSYSEEGSPVRKRRSRSYSRERRRVYSRSPDRKQSKRNDNYRPKRSEHRSSKRSSRSRSREYREKTPQPSKDPSPLILLSNLPTSADRGDIEVSTRPFQTREIRILYDTDTRKSRGMGLIEFAYESDATAWLTQNKDSFYIFGEKITVEYTVLKAREGEWKCAKCNASNYSHRLVCYICSNPLYESEAVNQGSRPPELAPPSNVLILRGLKFTTTEEVVRAAICTISNNRVKDIRLIRDRLTKQSRGFCFVEFVGISEATETLDTIFGQDPAFFVDGIRTIANFARGNFTSNKPNQAALSAIEQGSWSSVSEQGPEGKVVTGGSKLGGEQEYSSKPVTYSTPVSSSSTESRYQYDPTSGYYYDSASGLYYDPNSKYHYDANSQKFCYYDPVQGSYVYVSTALQIPTQTDTPVVPAPTSAPVETEDSGQPKTKDKKKAELDSFSTSNTKQARRIAKDMERWAQKQNNTKSTKPVAVVNPQESETVPPAPPVLSGDFTLGPINLSLDTRAIPEVGISNYSSQLDFSQLGSSAATSAPLLPINAEPLYTDWDRLACLLCKRQFQSRDQLVKHQQLSDLHKQNLEKTQY</sequence>
<dbReference type="CDD" id="cd16162">
    <property type="entry name" value="OCRE_RBM5_like"/>
    <property type="match status" value="1"/>
</dbReference>
<keyword evidence="6" id="KW-0694">RNA-binding</keyword>
<keyword evidence="4" id="KW-0862">Zinc</keyword>
<keyword evidence="2" id="KW-0479">Metal-binding</keyword>
<feature type="domain" description="C2H2-type" evidence="10">
    <location>
        <begin position="687"/>
        <end position="717"/>
    </location>
</feature>
<dbReference type="InterPro" id="IPR036443">
    <property type="entry name" value="Znf_RanBP2_sf"/>
</dbReference>
<dbReference type="Pfam" id="PF17780">
    <property type="entry name" value="OCRE"/>
    <property type="match status" value="1"/>
</dbReference>
<feature type="region of interest" description="Disordered" evidence="8">
    <location>
        <begin position="544"/>
        <end position="624"/>
    </location>
</feature>
<evidence type="ECO:0000256" key="1">
    <source>
        <dbReference type="ARBA" id="ARBA00004123"/>
    </source>
</evidence>
<dbReference type="PANTHER" id="PTHR13948:SF3">
    <property type="entry name" value="FI21118P1"/>
    <property type="match status" value="1"/>
</dbReference>
<dbReference type="EMBL" id="JAKMXF010000210">
    <property type="protein sequence ID" value="KAI6655257.1"/>
    <property type="molecule type" value="Genomic_DNA"/>
</dbReference>